<feature type="domain" description="Transketolase-like pyrimidine-binding" evidence="8">
    <location>
        <begin position="597"/>
        <end position="793"/>
    </location>
</feature>
<evidence type="ECO:0000256" key="5">
    <source>
        <dbReference type="ARBA" id="ARBA00051911"/>
    </source>
</evidence>
<reference evidence="9 10" key="1">
    <citation type="submission" date="2021-06" db="EMBL/GenBank/DDBJ databases">
        <title>Bacillus sp. RD4P76, an endophyte from a halophyte.</title>
        <authorList>
            <person name="Sun J.-Q."/>
        </authorList>
    </citation>
    <scope>NUCLEOTIDE SEQUENCE [LARGE SCALE GENOMIC DNA]</scope>
    <source>
        <strain evidence="9 10">CGMCC 1.15917</strain>
    </source>
</reference>
<feature type="compositionally biased region" description="Polar residues" evidence="7">
    <location>
        <begin position="940"/>
        <end position="949"/>
    </location>
</feature>
<dbReference type="NCBIfam" id="TIGR00239">
    <property type="entry name" value="2oxo_dh_E1"/>
    <property type="match status" value="1"/>
</dbReference>
<evidence type="ECO:0000259" key="8">
    <source>
        <dbReference type="SMART" id="SM00861"/>
    </source>
</evidence>
<feature type="region of interest" description="Disordered" evidence="7">
    <location>
        <begin position="915"/>
        <end position="949"/>
    </location>
</feature>
<evidence type="ECO:0000256" key="4">
    <source>
        <dbReference type="ARBA" id="ARBA00023152"/>
    </source>
</evidence>
<feature type="compositionally biased region" description="Basic and acidic residues" evidence="7">
    <location>
        <begin position="924"/>
        <end position="937"/>
    </location>
</feature>
<keyword evidence="3 6" id="KW-0786">Thiamine pyrophosphate</keyword>
<comment type="caution">
    <text evidence="9">The sequence shown here is derived from an EMBL/GenBank/DDBJ whole genome shotgun (WGS) entry which is preliminary data.</text>
</comment>
<dbReference type="EC" id="1.2.4.2" evidence="6"/>
<dbReference type="GO" id="GO:0004591">
    <property type="term" value="F:oxoglutarate dehydrogenase (succinyl-transferring) activity"/>
    <property type="evidence" value="ECO:0007669"/>
    <property type="project" value="UniProtKB-EC"/>
</dbReference>
<evidence type="ECO:0000256" key="2">
    <source>
        <dbReference type="ARBA" id="ARBA00023002"/>
    </source>
</evidence>
<comment type="function">
    <text evidence="6">E1 component of the 2-oxoglutarate dehydrogenase (OGDH) complex which catalyzes the decarboxylation of 2-oxoglutarate, the first step in the conversion of 2-oxoglutarate to succinyl-CoA and CO(2).</text>
</comment>
<dbReference type="HAMAP" id="MF_01169">
    <property type="entry name" value="SucA_OdhA"/>
    <property type="match status" value="1"/>
</dbReference>
<comment type="catalytic activity">
    <reaction evidence="5 6">
        <text>N(6)-[(R)-lipoyl]-L-lysyl-[protein] + 2-oxoglutarate + H(+) = N(6)-[(R)-S(8)-succinyldihydrolipoyl]-L-lysyl-[protein] + CO2</text>
        <dbReference type="Rhea" id="RHEA:12188"/>
        <dbReference type="Rhea" id="RHEA-COMP:10474"/>
        <dbReference type="Rhea" id="RHEA-COMP:20092"/>
        <dbReference type="ChEBI" id="CHEBI:15378"/>
        <dbReference type="ChEBI" id="CHEBI:16526"/>
        <dbReference type="ChEBI" id="CHEBI:16810"/>
        <dbReference type="ChEBI" id="CHEBI:83099"/>
        <dbReference type="ChEBI" id="CHEBI:83120"/>
        <dbReference type="EC" id="1.2.4.2"/>
    </reaction>
</comment>
<dbReference type="Pfam" id="PF02779">
    <property type="entry name" value="Transket_pyr"/>
    <property type="match status" value="1"/>
</dbReference>
<dbReference type="PANTHER" id="PTHR23152:SF4">
    <property type="entry name" value="2-OXOADIPATE DEHYDROGENASE COMPLEX COMPONENT E1"/>
    <property type="match status" value="1"/>
</dbReference>
<dbReference type="Proteomes" id="UP000784880">
    <property type="component" value="Unassembled WGS sequence"/>
</dbReference>
<gene>
    <name evidence="6" type="primary">odhA</name>
    <name evidence="9" type="ORF">KS419_06660</name>
</gene>
<dbReference type="SMART" id="SM00861">
    <property type="entry name" value="Transket_pyr"/>
    <property type="match status" value="1"/>
</dbReference>
<dbReference type="EMBL" id="JAHQCS010000071">
    <property type="protein sequence ID" value="MBU9711409.1"/>
    <property type="molecule type" value="Genomic_DNA"/>
</dbReference>
<name>A0ABS6JCK4_9BACI</name>
<accession>A0ABS6JCK4</accession>
<comment type="cofactor">
    <cofactor evidence="1 6">
        <name>thiamine diphosphate</name>
        <dbReference type="ChEBI" id="CHEBI:58937"/>
    </cofactor>
</comment>
<proteinExistence type="inferred from homology"/>
<protein>
    <recommendedName>
        <fullName evidence="6">2-oxoglutarate dehydrogenase E1 component</fullName>
        <ecNumber evidence="6">1.2.4.2</ecNumber>
    </recommendedName>
    <alternativeName>
        <fullName evidence="6">Alpha-ketoglutarate dehydrogenase</fullName>
    </alternativeName>
</protein>
<dbReference type="InterPro" id="IPR023784">
    <property type="entry name" value="2oxoglutarate_DH_E1_bac"/>
</dbReference>
<evidence type="ECO:0000313" key="9">
    <source>
        <dbReference type="EMBL" id="MBU9711409.1"/>
    </source>
</evidence>
<keyword evidence="2 6" id="KW-0560">Oxidoreductase</keyword>
<keyword evidence="10" id="KW-1185">Reference proteome</keyword>
<dbReference type="Pfam" id="PF16870">
    <property type="entry name" value="OxoGdeHyase_C"/>
    <property type="match status" value="1"/>
</dbReference>
<dbReference type="NCBIfam" id="NF008907">
    <property type="entry name" value="PRK12270.1"/>
    <property type="match status" value="1"/>
</dbReference>
<dbReference type="Pfam" id="PF00676">
    <property type="entry name" value="E1_dh"/>
    <property type="match status" value="1"/>
</dbReference>
<evidence type="ECO:0000256" key="3">
    <source>
        <dbReference type="ARBA" id="ARBA00023052"/>
    </source>
</evidence>
<organism evidence="9 10">
    <name type="scientific">Evansella tamaricis</name>
    <dbReference type="NCBI Taxonomy" id="2069301"/>
    <lineage>
        <taxon>Bacteria</taxon>
        <taxon>Bacillati</taxon>
        <taxon>Bacillota</taxon>
        <taxon>Bacilli</taxon>
        <taxon>Bacillales</taxon>
        <taxon>Bacillaceae</taxon>
        <taxon>Evansella</taxon>
    </lineage>
</organism>
<dbReference type="RefSeq" id="WP_217065287.1">
    <property type="nucleotide sequence ID" value="NZ_JAHQCS010000071.1"/>
</dbReference>
<evidence type="ECO:0000313" key="10">
    <source>
        <dbReference type="Proteomes" id="UP000784880"/>
    </source>
</evidence>
<dbReference type="NCBIfam" id="NF006914">
    <property type="entry name" value="PRK09404.1"/>
    <property type="match status" value="1"/>
</dbReference>
<dbReference type="InterPro" id="IPR001017">
    <property type="entry name" value="DH_E1"/>
</dbReference>
<evidence type="ECO:0000256" key="6">
    <source>
        <dbReference type="HAMAP-Rule" id="MF_01169"/>
    </source>
</evidence>
<dbReference type="CDD" id="cd02016">
    <property type="entry name" value="TPP_E1_OGDC_like"/>
    <property type="match status" value="1"/>
</dbReference>
<dbReference type="InterPro" id="IPR005475">
    <property type="entry name" value="Transketolase-like_Pyr-bd"/>
</dbReference>
<dbReference type="InterPro" id="IPR031717">
    <property type="entry name" value="ODO-1/KGD_C"/>
</dbReference>
<sequence>MSINGIRFDEGWKQFYGPNLGYMLEVYETYLEDRDSVDEDIQYFFQKWGPPPVEDQEKKDSYVHTTASVPSSKQMYTVANAIKLADSIRRNGHRLANISPVEARKKEDIFAIEKFDLTEEDLKSIPREFLSPDAPEFVGNGLDAINHLRKVYTDTMAFEFKQVHDIDERNWLIKMVESGEYRPHFSPEKKKQLLEQLNKVEAFEHFLHKTFVGQKRFSIEGLDSMVPMLDDIVRESVEDGTEKILIGMAHRGRLNVLAHVLGKPYEMIFSEFHDAPNKDLVPSEGSVGINYGWTGDVKYHLGADREIKENTVNATISLANNPSHLEFVNPVVEGFARAAQDNRKKPGYPVQNKNKAMPILIHGDAAFPGQGVVAETLNLGKLKGYTTGGTVHIIANNMIGFTTVSSDSRSTSYASDLAKGFEIPVIHVNADDPEACLAVIHLAYQYRRKYNKDVVIDLIGYRRFGHNEMDEPLSTQPRLYKRIKQHDTAFMIYGNKLADENLISKETLTLMREEFLKELESQFEKIKSKKREKIDEVMQPPTYVETNLEGMETKVSHDLLKRINKELLQFPESFNVFPKLEKILKRRTGVFEKDGYIDWALAETLALASIVHEGTPIRLTGQDTERGTFSQRHLVLHDHETDEMYSPIHAMESANASFAIYNSPLSEMACVGFEYGYNVHAPETLTIWEAQYGDFSNGAQVIFDQFISGGRAKWGQKSGLVLLLPHGYEGQGPEHSSGRLERFLQLAAENNWHVANLTKSSQYFHILRRQAKLLGKDEVRPLVIMSPKSLLRNVTVASPPTDFAEGKFHPVLLQKGLGNNPDTVERIVLCSGKIAVEIEEVIEKENYPDWIQVVRVEELYPFPAKEISKIKREHTNAKEWVWVQEEPMNMGAWHYVYPYLKEFASEGMEVKYIGRPRRSSTAEGDPKAHKKEQERIIRTAISSENEGRD</sequence>
<evidence type="ECO:0000256" key="1">
    <source>
        <dbReference type="ARBA" id="ARBA00001964"/>
    </source>
</evidence>
<comment type="subunit">
    <text evidence="6">Homodimer. Part of the 2-oxoglutarate dehydrogenase (OGDH) complex composed of E1 (2-oxoglutarate dehydrogenase), E2 (dihydrolipoamide succinyltransferase) and E3 (dihydrolipoamide dehydrogenase); the complex contains multiple copies of the three enzymatic components (E1, E2 and E3).</text>
</comment>
<dbReference type="PANTHER" id="PTHR23152">
    <property type="entry name" value="2-OXOGLUTARATE DEHYDROGENASE"/>
    <property type="match status" value="1"/>
</dbReference>
<evidence type="ECO:0000256" key="7">
    <source>
        <dbReference type="SAM" id="MobiDB-lite"/>
    </source>
</evidence>
<dbReference type="PIRSF" id="PIRSF000157">
    <property type="entry name" value="Oxoglu_dh_E1"/>
    <property type="match status" value="1"/>
</dbReference>
<keyword evidence="4 6" id="KW-0324">Glycolysis</keyword>
<comment type="similarity">
    <text evidence="6">Belongs to the alpha-ketoglutarate dehydrogenase family.</text>
</comment>
<dbReference type="InterPro" id="IPR011603">
    <property type="entry name" value="2oxoglutarate_DH_E1"/>
</dbReference>